<proteinExistence type="predicted"/>
<evidence type="ECO:0000313" key="1">
    <source>
        <dbReference type="EMBL" id="NYH13420.1"/>
    </source>
</evidence>
<reference evidence="1 2" key="1">
    <citation type="submission" date="2020-07" db="EMBL/GenBank/DDBJ databases">
        <title>Exploring microbial biodiversity for novel pathways involved in the catabolism of aromatic compounds derived from lignin.</title>
        <authorList>
            <person name="Elkins J."/>
        </authorList>
    </citation>
    <scope>NUCLEOTIDE SEQUENCE [LARGE SCALE GENOMIC DNA]</scope>
    <source>
        <strain evidence="1 2">H2C3B</strain>
    </source>
</reference>
<dbReference type="Proteomes" id="UP000572540">
    <property type="component" value="Unassembled WGS sequence"/>
</dbReference>
<comment type="caution">
    <text evidence="1">The sequence shown here is derived from an EMBL/GenBank/DDBJ whole genome shotgun (WGS) entry which is preliminary data.</text>
</comment>
<dbReference type="EMBL" id="JACCAU010000001">
    <property type="protein sequence ID" value="NYH13420.1"/>
    <property type="molecule type" value="Genomic_DNA"/>
</dbReference>
<dbReference type="AlphaFoldDB" id="A0A7Y9W355"/>
<accession>A0A7Y9W355</accession>
<name>A0A7Y9W355_9BURK</name>
<organism evidence="1 2">
    <name type="scientific">Paraburkholderia bryophila</name>
    <dbReference type="NCBI Taxonomy" id="420952"/>
    <lineage>
        <taxon>Bacteria</taxon>
        <taxon>Pseudomonadati</taxon>
        <taxon>Pseudomonadota</taxon>
        <taxon>Betaproteobacteria</taxon>
        <taxon>Burkholderiales</taxon>
        <taxon>Burkholderiaceae</taxon>
        <taxon>Paraburkholderia</taxon>
    </lineage>
</organism>
<dbReference type="RefSeq" id="WP_257031597.1">
    <property type="nucleotide sequence ID" value="NZ_JACCAU010000001.1"/>
</dbReference>
<evidence type="ECO:0000313" key="2">
    <source>
        <dbReference type="Proteomes" id="UP000572540"/>
    </source>
</evidence>
<protein>
    <submittedName>
        <fullName evidence="1">Uncharacterized protein</fullName>
    </submittedName>
</protein>
<gene>
    <name evidence="1" type="ORF">GGD41_000648</name>
</gene>
<sequence length="101" mass="11057">MAAGLQIWNAAGQLMLDATQRIGRIKGSQQLGGISGSISMDLSDGTPFWSFQPDFLFRHISGISPVPVVTISANTVSWTYSSPPKSNYIYPITGWLFWGVY</sequence>